<evidence type="ECO:0000313" key="1">
    <source>
        <dbReference type="EMBL" id="CAE6932730.1"/>
    </source>
</evidence>
<dbReference type="AlphaFoldDB" id="A0A812GU06"/>
<gene>
    <name evidence="1" type="ORF">SNAT2548_LOCUS913</name>
</gene>
<evidence type="ECO:0000313" key="2">
    <source>
        <dbReference type="Proteomes" id="UP000604046"/>
    </source>
</evidence>
<reference evidence="1" key="1">
    <citation type="submission" date="2021-02" db="EMBL/GenBank/DDBJ databases">
        <authorList>
            <person name="Dougan E. K."/>
            <person name="Rhodes N."/>
            <person name="Thang M."/>
            <person name="Chan C."/>
        </authorList>
    </citation>
    <scope>NUCLEOTIDE SEQUENCE</scope>
</reference>
<protein>
    <submittedName>
        <fullName evidence="1">Uncharacterized protein</fullName>
    </submittedName>
</protein>
<dbReference type="EMBL" id="CAJNDS010000047">
    <property type="protein sequence ID" value="CAE6932730.1"/>
    <property type="molecule type" value="Genomic_DNA"/>
</dbReference>
<name>A0A812GU06_9DINO</name>
<accession>A0A812GU06</accession>
<organism evidence="1 2">
    <name type="scientific">Symbiodinium natans</name>
    <dbReference type="NCBI Taxonomy" id="878477"/>
    <lineage>
        <taxon>Eukaryota</taxon>
        <taxon>Sar</taxon>
        <taxon>Alveolata</taxon>
        <taxon>Dinophyceae</taxon>
        <taxon>Suessiales</taxon>
        <taxon>Symbiodiniaceae</taxon>
        <taxon>Symbiodinium</taxon>
    </lineage>
</organism>
<dbReference type="OrthoDB" id="418451at2759"/>
<sequence length="228" mass="24977">MDLSKPGGSTSQVWKSDGTLQTGPGLDHWHASGTCTGITAGYNFLQIGDWRLARINDRHFTFSHRGGQTPMMYKSDGTHKKGPRTSFGSWGWEAGKTPSFGEVRFGDHFIQFGEFRLGAVDDNHLSVSHSGGLTAMIFGQGTLHPGPRHDYGLWEKPLGEPMGVTFGDRFVQIGNFRLGDVDSKHFSVSHVIGKTNVVFKSDGTVNDWPGTSFTTFGRPLEECFVAPP</sequence>
<keyword evidence="2" id="KW-1185">Reference proteome</keyword>
<dbReference type="Proteomes" id="UP000604046">
    <property type="component" value="Unassembled WGS sequence"/>
</dbReference>
<proteinExistence type="predicted"/>
<comment type="caution">
    <text evidence="1">The sequence shown here is derived from an EMBL/GenBank/DDBJ whole genome shotgun (WGS) entry which is preliminary data.</text>
</comment>